<evidence type="ECO:0000256" key="19">
    <source>
        <dbReference type="ARBA" id="ARBA00048739"/>
    </source>
</evidence>
<dbReference type="Gene3D" id="3.40.50.720">
    <property type="entry name" value="NAD(P)-binding Rossmann-like Domain"/>
    <property type="match status" value="1"/>
</dbReference>
<evidence type="ECO:0000256" key="1">
    <source>
        <dbReference type="ARBA" id="ARBA00004123"/>
    </source>
</evidence>
<comment type="catalytic activity">
    <reaction evidence="11">
        <text>resolvin D1 + NAD(+) = 8-oxoresolvin D1 + NADH + H(+)</text>
        <dbReference type="Rhea" id="RHEA:50124"/>
        <dbReference type="ChEBI" id="CHEBI:15378"/>
        <dbReference type="ChEBI" id="CHEBI:57540"/>
        <dbReference type="ChEBI" id="CHEBI:57945"/>
        <dbReference type="ChEBI" id="CHEBI:132079"/>
        <dbReference type="ChEBI" id="CHEBI:132080"/>
    </reaction>
    <physiologicalReaction direction="left-to-right" evidence="11">
        <dbReference type="Rhea" id="RHEA:50125"/>
    </physiologicalReaction>
</comment>
<comment type="catalytic activity">
    <reaction evidence="21">
        <text>(15S)-hydroxy-(5Z,8Z,11Z,13E)-eicosatetraenoate + NAD(+) = 15-oxo-(5Z,8Z,11Z,13E)-eicosatetraenoate + NADH + H(+)</text>
        <dbReference type="Rhea" id="RHEA:23260"/>
        <dbReference type="ChEBI" id="CHEBI:15378"/>
        <dbReference type="ChEBI" id="CHEBI:57409"/>
        <dbReference type="ChEBI" id="CHEBI:57410"/>
        <dbReference type="ChEBI" id="CHEBI:57540"/>
        <dbReference type="ChEBI" id="CHEBI:57945"/>
        <dbReference type="EC" id="1.1.1.232"/>
    </reaction>
    <physiologicalReaction direction="left-to-right" evidence="21">
        <dbReference type="Rhea" id="RHEA:23261"/>
    </physiologicalReaction>
</comment>
<evidence type="ECO:0000256" key="14">
    <source>
        <dbReference type="ARBA" id="ARBA00048144"/>
    </source>
</evidence>
<evidence type="ECO:0000256" key="15">
    <source>
        <dbReference type="ARBA" id="ARBA00048170"/>
    </source>
</evidence>
<evidence type="ECO:0000313" key="26">
    <source>
        <dbReference type="Proteomes" id="UP001458880"/>
    </source>
</evidence>
<evidence type="ECO:0000256" key="21">
    <source>
        <dbReference type="ARBA" id="ARBA00049151"/>
    </source>
</evidence>
<comment type="catalytic activity">
    <reaction evidence="16">
        <text>resolvin D2 + NAD(+) = 7-oxoresolvin D2 + NADH + H(+)</text>
        <dbReference type="Rhea" id="RHEA:53584"/>
        <dbReference type="ChEBI" id="CHEBI:15378"/>
        <dbReference type="ChEBI" id="CHEBI:57540"/>
        <dbReference type="ChEBI" id="CHEBI:57945"/>
        <dbReference type="ChEBI" id="CHEBI:133367"/>
        <dbReference type="ChEBI" id="CHEBI:137497"/>
    </reaction>
    <physiologicalReaction direction="left-to-right" evidence="16">
        <dbReference type="Rhea" id="RHEA:53585"/>
    </physiologicalReaction>
</comment>
<sequence>MASKRKYKTLTLKEKLDILNRKMASKRKYKTLTLKEKLDILNRLERGESGKVLDIAYGVDTSTISDIKKCTGRIKSSPPSPAYLYSRRYRNSAVKTKAIKNYNTDKNTMDLKGKVALVTGGASGYGREYCVELLKQGCKVSICDINSDAGEDLLHELSKQAQDRVIFCPCDVTDYQQYEEAFQTTISKLGGVDIVINNASVMNDRLWELEVDVNLNGVIRGLLLAFRFLGRDRGGPGGIVVNGGSSCSTHPFVSLPVFTATKHAVAALTRSYGDPYHVNLTGVRVIAVCPTPTETALQGDARKRLMSGEYEQAWKRDTGNTVPVKNEFVAKSMVDLIKKAPSGSSWLIENSQAPKEITLFP</sequence>
<dbReference type="GO" id="GO:0016404">
    <property type="term" value="F:15-hydroxyprostaglandin dehydrogenase (NAD+) activity"/>
    <property type="evidence" value="ECO:0007669"/>
    <property type="project" value="UniProtKB-EC"/>
</dbReference>
<dbReference type="Proteomes" id="UP001458880">
    <property type="component" value="Unassembled WGS sequence"/>
</dbReference>
<dbReference type="PRINTS" id="PR00081">
    <property type="entry name" value="GDHRDH"/>
</dbReference>
<dbReference type="Pfam" id="PF00106">
    <property type="entry name" value="adh_short"/>
    <property type="match status" value="1"/>
</dbReference>
<reference evidence="25 26" key="1">
    <citation type="journal article" date="2024" name="BMC Genomics">
        <title>De novo assembly and annotation of Popillia japonica's genome with initial clues to its potential as an invasive pest.</title>
        <authorList>
            <person name="Cucini C."/>
            <person name="Boschi S."/>
            <person name="Funari R."/>
            <person name="Cardaioli E."/>
            <person name="Iannotti N."/>
            <person name="Marturano G."/>
            <person name="Paoli F."/>
            <person name="Bruttini M."/>
            <person name="Carapelli A."/>
            <person name="Frati F."/>
            <person name="Nardi F."/>
        </authorList>
    </citation>
    <scope>NUCLEOTIDE SEQUENCE [LARGE SCALE GENOMIC DNA]</scope>
    <source>
        <strain evidence="25">DMR45628</strain>
    </source>
</reference>
<evidence type="ECO:0000256" key="11">
    <source>
        <dbReference type="ARBA" id="ARBA00047672"/>
    </source>
</evidence>
<dbReference type="GO" id="GO:0047034">
    <property type="term" value="F:15-hydroxyicosatetraenoate dehydrogenase activity"/>
    <property type="evidence" value="ECO:0007669"/>
    <property type="project" value="UniProtKB-EC"/>
</dbReference>
<keyword evidence="26" id="KW-1185">Reference proteome</keyword>
<evidence type="ECO:0000256" key="18">
    <source>
        <dbReference type="ARBA" id="ARBA00048611"/>
    </source>
</evidence>
<comment type="caution">
    <text evidence="25">The sequence shown here is derived from an EMBL/GenBank/DDBJ whole genome shotgun (WGS) entry which is preliminary data.</text>
</comment>
<dbReference type="InterPro" id="IPR009057">
    <property type="entry name" value="Homeodomain-like_sf"/>
</dbReference>
<evidence type="ECO:0000256" key="6">
    <source>
        <dbReference type="ARBA" id="ARBA00040276"/>
    </source>
</evidence>
<evidence type="ECO:0000256" key="12">
    <source>
        <dbReference type="ARBA" id="ARBA00048008"/>
    </source>
</evidence>
<evidence type="ECO:0000256" key="4">
    <source>
        <dbReference type="ARBA" id="ARBA00038968"/>
    </source>
</evidence>
<feature type="domain" description="HTH psq-type" evidence="24">
    <location>
        <begin position="26"/>
        <end position="69"/>
    </location>
</feature>
<dbReference type="InterPro" id="IPR002347">
    <property type="entry name" value="SDR_fam"/>
</dbReference>
<protein>
    <recommendedName>
        <fullName evidence="6">15-hydroxyprostaglandin dehydrogenase [NAD(+)]</fullName>
        <ecNumber evidence="4">1.1.1.141</ecNumber>
        <ecNumber evidence="5">1.1.1.232</ecNumber>
    </recommendedName>
    <alternativeName>
        <fullName evidence="8">Eicosanoid/docosanoid dehydrogenase [NAD(+)]</fullName>
    </alternativeName>
    <alternativeName>
        <fullName evidence="7">Prostaglandin dehydrogenase 1</fullName>
    </alternativeName>
</protein>
<comment type="catalytic activity">
    <reaction evidence="22">
        <text>resolvin E1 + NAD(+) = 18-oxo-resolvin E1 + NADH + H(+)</text>
        <dbReference type="Rhea" id="RHEA:49244"/>
        <dbReference type="ChEBI" id="CHEBI:15378"/>
        <dbReference type="ChEBI" id="CHEBI:57540"/>
        <dbReference type="ChEBI" id="CHEBI:57945"/>
        <dbReference type="ChEBI" id="CHEBI:91000"/>
        <dbReference type="ChEBI" id="CHEBI:91001"/>
    </reaction>
    <physiologicalReaction direction="left-to-right" evidence="22">
        <dbReference type="Rhea" id="RHEA:49245"/>
    </physiologicalReaction>
</comment>
<dbReference type="InterPro" id="IPR036291">
    <property type="entry name" value="NAD(P)-bd_dom_sf"/>
</dbReference>
<name>A0AAW1LYI0_POPJA</name>
<accession>A0AAW1LYI0</accession>
<comment type="catalytic activity">
    <reaction evidence="13">
        <text>15-oxo-(5S,6R)-dihydroxy-(7E,9E,11Z)-eicosatrienoate + NADH + H(+) = (5S,6R,15S)-trihydroxy-(7E,9E,11Z)-eicosatrienoate + NAD(+)</text>
        <dbReference type="Rhea" id="RHEA:41596"/>
        <dbReference type="ChEBI" id="CHEBI:15378"/>
        <dbReference type="ChEBI" id="CHEBI:57540"/>
        <dbReference type="ChEBI" id="CHEBI:57945"/>
        <dbReference type="ChEBI" id="CHEBI:78325"/>
        <dbReference type="ChEBI" id="CHEBI:78329"/>
    </reaction>
    <physiologicalReaction direction="left-to-right" evidence="13">
        <dbReference type="Rhea" id="RHEA:41597"/>
    </physiologicalReaction>
</comment>
<dbReference type="PANTHER" id="PTHR44229:SF4">
    <property type="entry name" value="15-HYDROXYPROSTAGLANDIN DEHYDROGENASE [NAD(+)]"/>
    <property type="match status" value="1"/>
</dbReference>
<dbReference type="EMBL" id="JASPKY010000078">
    <property type="protein sequence ID" value="KAK9739183.1"/>
    <property type="molecule type" value="Genomic_DNA"/>
</dbReference>
<comment type="catalytic activity">
    <reaction evidence="14">
        <text>(11R)-hydroxy-(5Z,8Z,12E,14Z)-eicosatetraenoate + NAD(+) = 11-oxo-(5Z,8Z,12E,14Z)-eicosatetraenoate + NADH + H(+)</text>
        <dbReference type="Rhea" id="RHEA:48640"/>
        <dbReference type="ChEBI" id="CHEBI:15378"/>
        <dbReference type="ChEBI" id="CHEBI:57540"/>
        <dbReference type="ChEBI" id="CHEBI:57945"/>
        <dbReference type="ChEBI" id="CHEBI:78836"/>
        <dbReference type="ChEBI" id="CHEBI:90697"/>
    </reaction>
    <physiologicalReaction direction="left-to-right" evidence="14">
        <dbReference type="Rhea" id="RHEA:48641"/>
    </physiologicalReaction>
</comment>
<evidence type="ECO:0000256" key="23">
    <source>
        <dbReference type="RuleBase" id="RU000363"/>
    </source>
</evidence>
<comment type="catalytic activity">
    <reaction evidence="17">
        <text>lipoxin A4 + NAD(+) = 15-oxo-(5S,6R)-dihydroxy-(7E,9E,11Z,13E)-eicosatetraenoate + NADH + H(+)</text>
        <dbReference type="Rhea" id="RHEA:41572"/>
        <dbReference type="ChEBI" id="CHEBI:15378"/>
        <dbReference type="ChEBI" id="CHEBI:57540"/>
        <dbReference type="ChEBI" id="CHEBI:57945"/>
        <dbReference type="ChEBI" id="CHEBI:67026"/>
        <dbReference type="ChEBI" id="CHEBI:78311"/>
    </reaction>
    <physiologicalReaction direction="left-to-right" evidence="17">
        <dbReference type="Rhea" id="RHEA:41573"/>
    </physiologicalReaction>
</comment>
<evidence type="ECO:0000256" key="2">
    <source>
        <dbReference type="ARBA" id="ARBA00006484"/>
    </source>
</evidence>
<organism evidence="25 26">
    <name type="scientific">Popillia japonica</name>
    <name type="common">Japanese beetle</name>
    <dbReference type="NCBI Taxonomy" id="7064"/>
    <lineage>
        <taxon>Eukaryota</taxon>
        <taxon>Metazoa</taxon>
        <taxon>Ecdysozoa</taxon>
        <taxon>Arthropoda</taxon>
        <taxon>Hexapoda</taxon>
        <taxon>Insecta</taxon>
        <taxon>Pterygota</taxon>
        <taxon>Neoptera</taxon>
        <taxon>Endopterygota</taxon>
        <taxon>Coleoptera</taxon>
        <taxon>Polyphaga</taxon>
        <taxon>Scarabaeiformia</taxon>
        <taxon>Scarabaeidae</taxon>
        <taxon>Rutelinae</taxon>
        <taxon>Popillia</taxon>
    </lineage>
</organism>
<dbReference type="GO" id="GO:0003677">
    <property type="term" value="F:DNA binding"/>
    <property type="evidence" value="ECO:0007669"/>
    <property type="project" value="InterPro"/>
</dbReference>
<comment type="subcellular location">
    <subcellularLocation>
        <location evidence="1">Nucleus</location>
    </subcellularLocation>
</comment>
<dbReference type="FunFam" id="3.40.50.720:FF:000149">
    <property type="entry name" value="15-hydroxyprostaglandin dehydrogenase [NAD(+)]"/>
    <property type="match status" value="1"/>
</dbReference>
<dbReference type="GO" id="GO:0005737">
    <property type="term" value="C:cytoplasm"/>
    <property type="evidence" value="ECO:0007669"/>
    <property type="project" value="TreeGrafter"/>
</dbReference>
<comment type="catalytic activity">
    <reaction evidence="19">
        <text>prostaglandin E2 + NAD(+) = 15-oxoprostaglandin E2 + NADH + H(+)</text>
        <dbReference type="Rhea" id="RHEA:11876"/>
        <dbReference type="ChEBI" id="CHEBI:15378"/>
        <dbReference type="ChEBI" id="CHEBI:57400"/>
        <dbReference type="ChEBI" id="CHEBI:57540"/>
        <dbReference type="ChEBI" id="CHEBI:57945"/>
        <dbReference type="ChEBI" id="CHEBI:606564"/>
        <dbReference type="EC" id="1.1.1.141"/>
    </reaction>
    <physiologicalReaction direction="left-to-right" evidence="19">
        <dbReference type="Rhea" id="RHEA:11877"/>
    </physiologicalReaction>
</comment>
<dbReference type="AlphaFoldDB" id="A0AAW1LYI0"/>
<evidence type="ECO:0000256" key="7">
    <source>
        <dbReference type="ARBA" id="ARBA00041812"/>
    </source>
</evidence>
<evidence type="ECO:0000313" key="25">
    <source>
        <dbReference type="EMBL" id="KAK9739183.1"/>
    </source>
</evidence>
<dbReference type="Pfam" id="PF04218">
    <property type="entry name" value="CENP-B_N"/>
    <property type="match status" value="1"/>
</dbReference>
<evidence type="ECO:0000256" key="5">
    <source>
        <dbReference type="ARBA" id="ARBA00039060"/>
    </source>
</evidence>
<evidence type="ECO:0000256" key="8">
    <source>
        <dbReference type="ARBA" id="ARBA00042026"/>
    </source>
</evidence>
<gene>
    <name evidence="25" type="ORF">QE152_g9235</name>
</gene>
<evidence type="ECO:0000256" key="3">
    <source>
        <dbReference type="ARBA" id="ARBA00023002"/>
    </source>
</evidence>
<evidence type="ECO:0000256" key="16">
    <source>
        <dbReference type="ARBA" id="ARBA00048393"/>
    </source>
</evidence>
<dbReference type="PRINTS" id="PR00080">
    <property type="entry name" value="SDRFAMILY"/>
</dbReference>
<dbReference type="SUPFAM" id="SSF46689">
    <property type="entry name" value="Homeodomain-like"/>
    <property type="match status" value="1"/>
</dbReference>
<dbReference type="PANTHER" id="PTHR44229">
    <property type="entry name" value="15-HYDROXYPROSTAGLANDIN DEHYDROGENASE [NAD(+)]"/>
    <property type="match status" value="1"/>
</dbReference>
<comment type="catalytic activity">
    <reaction evidence="18">
        <text>prostaglandin A1 + NAD(+) = 15-oxo-prostaglandin A1 + NADH + H(+)</text>
        <dbReference type="Rhea" id="RHEA:41263"/>
        <dbReference type="ChEBI" id="CHEBI:15378"/>
        <dbReference type="ChEBI" id="CHEBI:57398"/>
        <dbReference type="ChEBI" id="CHEBI:57540"/>
        <dbReference type="ChEBI" id="CHEBI:57945"/>
        <dbReference type="ChEBI" id="CHEBI:85072"/>
    </reaction>
    <physiologicalReaction direction="left-to-right" evidence="18">
        <dbReference type="Rhea" id="RHEA:41264"/>
    </physiologicalReaction>
</comment>
<evidence type="ECO:0000259" key="24">
    <source>
        <dbReference type="Pfam" id="PF04218"/>
    </source>
</evidence>
<comment type="catalytic activity">
    <reaction evidence="15">
        <text>resolvin D1 + NAD(+) = 17-oxoresolvin D1 + NADH + H(+)</text>
        <dbReference type="Rhea" id="RHEA:50128"/>
        <dbReference type="ChEBI" id="CHEBI:15378"/>
        <dbReference type="ChEBI" id="CHEBI:57540"/>
        <dbReference type="ChEBI" id="CHEBI:57945"/>
        <dbReference type="ChEBI" id="CHEBI:132079"/>
        <dbReference type="ChEBI" id="CHEBI:132081"/>
    </reaction>
    <physiologicalReaction direction="left-to-right" evidence="15">
        <dbReference type="Rhea" id="RHEA:50129"/>
    </physiologicalReaction>
</comment>
<comment type="similarity">
    <text evidence="2 23">Belongs to the short-chain dehydrogenases/reductases (SDR) family.</text>
</comment>
<evidence type="ECO:0000256" key="10">
    <source>
        <dbReference type="ARBA" id="ARBA00047325"/>
    </source>
</evidence>
<evidence type="ECO:0000256" key="22">
    <source>
        <dbReference type="ARBA" id="ARBA00049188"/>
    </source>
</evidence>
<comment type="catalytic activity">
    <reaction evidence="10">
        <text>prostaglandin E1 + NAD(+) = 15-oxoprostaglandin E1 + NADH + H(+)</text>
        <dbReference type="Rhea" id="RHEA:16477"/>
        <dbReference type="ChEBI" id="CHEBI:15378"/>
        <dbReference type="ChEBI" id="CHEBI:57397"/>
        <dbReference type="ChEBI" id="CHEBI:57401"/>
        <dbReference type="ChEBI" id="CHEBI:57540"/>
        <dbReference type="ChEBI" id="CHEBI:57945"/>
    </reaction>
    <physiologicalReaction direction="left-to-right" evidence="10">
        <dbReference type="Rhea" id="RHEA:16478"/>
    </physiologicalReaction>
</comment>
<dbReference type="InterPro" id="IPR007889">
    <property type="entry name" value="HTH_Psq"/>
</dbReference>
<proteinExistence type="inferred from homology"/>
<evidence type="ECO:0000256" key="20">
    <source>
        <dbReference type="ARBA" id="ARBA00048921"/>
    </source>
</evidence>
<evidence type="ECO:0000256" key="13">
    <source>
        <dbReference type="ARBA" id="ARBA00048140"/>
    </source>
</evidence>
<evidence type="ECO:0000256" key="17">
    <source>
        <dbReference type="ARBA" id="ARBA00048535"/>
    </source>
</evidence>
<keyword evidence="3" id="KW-0560">Oxidoreductase</keyword>
<comment type="catalytic activity">
    <reaction evidence="20">
        <text>resolvin D2 + NAD(+) = 16-oxoresolvin D2 + NADH + H(+)</text>
        <dbReference type="Rhea" id="RHEA:53588"/>
        <dbReference type="ChEBI" id="CHEBI:15378"/>
        <dbReference type="ChEBI" id="CHEBI:57540"/>
        <dbReference type="ChEBI" id="CHEBI:57945"/>
        <dbReference type="ChEBI" id="CHEBI:133367"/>
        <dbReference type="ChEBI" id="CHEBI:137498"/>
    </reaction>
    <physiologicalReaction direction="left-to-right" evidence="20">
        <dbReference type="Rhea" id="RHEA:53589"/>
    </physiologicalReaction>
</comment>
<evidence type="ECO:0000256" key="9">
    <source>
        <dbReference type="ARBA" id="ARBA00045705"/>
    </source>
</evidence>
<comment type="function">
    <text evidence="9">Catalyzes the NAD-dependent dehydrogenation (oxidation) of a broad array of hydroxylated polyunsaturated fatty acids (mainly eicosanoids and docosanoids, including prostaglandins, lipoxins and resolvins), yielding their corresponding keto (oxo) metabolites. Decreases the levels of the pro-proliferative prostaglandins such as prostaglandin E2 (whose activity is increased in cancer because of an increase in the expression of cyclooxygenase 2) and generates oxo-fatty acid products that can profoundly influence cell function by abrogating pro-inflammatory cytokine expression. Converts resolvins E1, D1 and D2 to their oxo products, which represents a mode of resolvin inactivation. Resolvin E1 plays important roles during the resolution phase of acute inflammation, while resolvins D1 and D2 have a unique role in obesity-induced adipose inflammation.</text>
</comment>
<dbReference type="SUPFAM" id="SSF51735">
    <property type="entry name" value="NAD(P)-binding Rossmann-fold domains"/>
    <property type="match status" value="1"/>
</dbReference>
<dbReference type="EC" id="1.1.1.232" evidence="5"/>
<dbReference type="EC" id="1.1.1.141" evidence="4"/>
<dbReference type="GO" id="GO:0005634">
    <property type="term" value="C:nucleus"/>
    <property type="evidence" value="ECO:0007669"/>
    <property type="project" value="UniProtKB-SubCell"/>
</dbReference>
<dbReference type="Gene3D" id="1.10.10.60">
    <property type="entry name" value="Homeodomain-like"/>
    <property type="match status" value="1"/>
</dbReference>
<comment type="catalytic activity">
    <reaction evidence="12">
        <text>14-hydroxy-(4Z,7Z,10Z,12E,16Z,19Z)-docosahexaenoate + NAD(+) = 14-oxo-(4Z,7Z,10Z,12E,16Z,19Z)-docosahexaenoate + NADH + H(+)</text>
        <dbReference type="Rhea" id="RHEA:48952"/>
        <dbReference type="ChEBI" id="CHEBI:15378"/>
        <dbReference type="ChEBI" id="CHEBI:57540"/>
        <dbReference type="ChEBI" id="CHEBI:57945"/>
        <dbReference type="ChEBI" id="CHEBI:90866"/>
        <dbReference type="ChEBI" id="CHEBI:90867"/>
    </reaction>
    <physiologicalReaction direction="left-to-right" evidence="12">
        <dbReference type="Rhea" id="RHEA:48953"/>
    </physiologicalReaction>
</comment>